<dbReference type="Proteomes" id="UP000092445">
    <property type="component" value="Unassembled WGS sequence"/>
</dbReference>
<reference evidence="1" key="2">
    <citation type="submission" date="2020-05" db="UniProtKB">
        <authorList>
            <consortium name="EnsemblMetazoa"/>
        </authorList>
    </citation>
    <scope>IDENTIFICATION</scope>
    <source>
        <strain evidence="1">IAEA</strain>
    </source>
</reference>
<dbReference type="AlphaFoldDB" id="A0A1A9Z2Y3"/>
<evidence type="ECO:0000313" key="2">
    <source>
        <dbReference type="Proteomes" id="UP000092445"/>
    </source>
</evidence>
<accession>A0A1A9Z2Y3</accession>
<sequence>MEEPMKICGFFSKRLLVYFDVMTQLKQTVDHSSSTCSLRYVTLSEKDLMAETNKKTLNERIVISRYLLNIKSSIFDRYSTQLYSVLHPNISYRLNVTIMNSLNTIYRSVDIGDNETSITYVPREIYEQNFVRRIILYSFNNNARNKRIVK</sequence>
<organism evidence="1 2">
    <name type="scientific">Glossina pallidipes</name>
    <name type="common">Tsetse fly</name>
    <dbReference type="NCBI Taxonomy" id="7398"/>
    <lineage>
        <taxon>Eukaryota</taxon>
        <taxon>Metazoa</taxon>
        <taxon>Ecdysozoa</taxon>
        <taxon>Arthropoda</taxon>
        <taxon>Hexapoda</taxon>
        <taxon>Insecta</taxon>
        <taxon>Pterygota</taxon>
        <taxon>Neoptera</taxon>
        <taxon>Endopterygota</taxon>
        <taxon>Diptera</taxon>
        <taxon>Brachycera</taxon>
        <taxon>Muscomorpha</taxon>
        <taxon>Hippoboscoidea</taxon>
        <taxon>Glossinidae</taxon>
        <taxon>Glossina</taxon>
    </lineage>
</organism>
<dbReference type="EnsemblMetazoa" id="GPAI002155-RA">
    <property type="protein sequence ID" value="GPAI002155-PA"/>
    <property type="gene ID" value="GPAI002155"/>
</dbReference>
<name>A0A1A9Z2Y3_GLOPL</name>
<reference evidence="2" key="1">
    <citation type="submission" date="2014-03" db="EMBL/GenBank/DDBJ databases">
        <authorList>
            <person name="Aksoy S."/>
            <person name="Warren W."/>
            <person name="Wilson R.K."/>
        </authorList>
    </citation>
    <scope>NUCLEOTIDE SEQUENCE [LARGE SCALE GENOMIC DNA]</scope>
    <source>
        <strain evidence="2">IAEA</strain>
    </source>
</reference>
<proteinExistence type="predicted"/>
<evidence type="ECO:0000313" key="1">
    <source>
        <dbReference type="EnsemblMetazoa" id="GPAI002155-PA"/>
    </source>
</evidence>
<protein>
    <submittedName>
        <fullName evidence="1">Uncharacterized protein</fullName>
    </submittedName>
</protein>
<keyword evidence="2" id="KW-1185">Reference proteome</keyword>
<dbReference type="VEuPathDB" id="VectorBase:GPAI002155"/>